<reference evidence="2" key="1">
    <citation type="journal article" date="2013" name="Proc. Natl. Acad. Sci. U.S.A.">
        <title>Genome structure and metabolic features in the red seaweed Chondrus crispus shed light on evolution of the Archaeplastida.</title>
        <authorList>
            <person name="Collen J."/>
            <person name="Porcel B."/>
            <person name="Carre W."/>
            <person name="Ball S.G."/>
            <person name="Chaparro C."/>
            <person name="Tonon T."/>
            <person name="Barbeyron T."/>
            <person name="Michel G."/>
            <person name="Noel B."/>
            <person name="Valentin K."/>
            <person name="Elias M."/>
            <person name="Artiguenave F."/>
            <person name="Arun A."/>
            <person name="Aury J.M."/>
            <person name="Barbosa-Neto J.F."/>
            <person name="Bothwell J.H."/>
            <person name="Bouget F.Y."/>
            <person name="Brillet L."/>
            <person name="Cabello-Hurtado F."/>
            <person name="Capella-Gutierrez S."/>
            <person name="Charrier B."/>
            <person name="Cladiere L."/>
            <person name="Cock J.M."/>
            <person name="Coelho S.M."/>
            <person name="Colleoni C."/>
            <person name="Czjzek M."/>
            <person name="Da Silva C."/>
            <person name="Delage L."/>
            <person name="Denoeud F."/>
            <person name="Deschamps P."/>
            <person name="Dittami S.M."/>
            <person name="Gabaldon T."/>
            <person name="Gachon C.M."/>
            <person name="Groisillier A."/>
            <person name="Herve C."/>
            <person name="Jabbari K."/>
            <person name="Katinka M."/>
            <person name="Kloareg B."/>
            <person name="Kowalczyk N."/>
            <person name="Labadie K."/>
            <person name="Leblanc C."/>
            <person name="Lopez P.J."/>
            <person name="McLachlan D.H."/>
            <person name="Meslet-Cladiere L."/>
            <person name="Moustafa A."/>
            <person name="Nehr Z."/>
            <person name="Nyvall Collen P."/>
            <person name="Panaud O."/>
            <person name="Partensky F."/>
            <person name="Poulain J."/>
            <person name="Rensing S.A."/>
            <person name="Rousvoal S."/>
            <person name="Samson G."/>
            <person name="Symeonidi A."/>
            <person name="Weissenbach J."/>
            <person name="Zambounis A."/>
            <person name="Wincker P."/>
            <person name="Boyen C."/>
        </authorList>
    </citation>
    <scope>NUCLEOTIDE SEQUENCE [LARGE SCALE GENOMIC DNA]</scope>
    <source>
        <strain evidence="2">cv. Stackhouse</strain>
    </source>
</reference>
<dbReference type="GeneID" id="17319817"/>
<dbReference type="Gramene" id="CDF32441">
    <property type="protein sequence ID" value="CDF32441"/>
    <property type="gene ID" value="CHC_T00008116001"/>
</dbReference>
<sequence>MLRREGILFDNIRLTRRTDPVSELRSSPIFEPDFPKASYDESMSEARAWLKRNRGASEDVVLQFGRGLDVFYNWAINMSTAAGADGRDGQALVRQRAFFRMDYCINSNSELEACTAVRTKEVQMEITSLKGDDFTALDASRVVKNDFSVGRKLELIQRPDFVEVGTKTYSNWDECSSKCVHPADEGQYNATCRPKFDRSYLIENGFCFPPLEEGDTIVCLRVNEDLGGYIGIVAYLASGQDDVGSVEYDRVEPDSGSRRLIWASPIMYIGDVLKIIRQTDI</sequence>
<organism evidence="1 2">
    <name type="scientific">Chondrus crispus</name>
    <name type="common">Carrageen Irish moss</name>
    <name type="synonym">Polymorpha crispa</name>
    <dbReference type="NCBI Taxonomy" id="2769"/>
    <lineage>
        <taxon>Eukaryota</taxon>
        <taxon>Rhodophyta</taxon>
        <taxon>Florideophyceae</taxon>
        <taxon>Rhodymeniophycidae</taxon>
        <taxon>Gigartinales</taxon>
        <taxon>Gigartinaceae</taxon>
        <taxon>Chondrus</taxon>
    </lineage>
</organism>
<evidence type="ECO:0000313" key="2">
    <source>
        <dbReference type="Proteomes" id="UP000012073"/>
    </source>
</evidence>
<proteinExistence type="predicted"/>
<dbReference type="KEGG" id="ccp:CHC_T00008116001"/>
<evidence type="ECO:0000313" key="1">
    <source>
        <dbReference type="EMBL" id="CDF32441.1"/>
    </source>
</evidence>
<name>R7Q500_CHOCR</name>
<protein>
    <submittedName>
        <fullName evidence="1">Uncharacterized protein</fullName>
    </submittedName>
</protein>
<accession>R7Q500</accession>
<dbReference type="AlphaFoldDB" id="R7Q500"/>
<dbReference type="RefSeq" id="XP_005712106.1">
    <property type="nucleotide sequence ID" value="XM_005712049.1"/>
</dbReference>
<dbReference type="Proteomes" id="UP000012073">
    <property type="component" value="Unassembled WGS sequence"/>
</dbReference>
<keyword evidence="2" id="KW-1185">Reference proteome</keyword>
<dbReference type="EMBL" id="HG001495">
    <property type="protein sequence ID" value="CDF32441.1"/>
    <property type="molecule type" value="Genomic_DNA"/>
</dbReference>
<gene>
    <name evidence="1" type="ORF">CHC_T00008116001</name>
</gene>